<evidence type="ECO:0000256" key="5">
    <source>
        <dbReference type="ARBA" id="ARBA00022989"/>
    </source>
</evidence>
<dbReference type="NCBIfam" id="NF010792">
    <property type="entry name" value="PRK14196.1"/>
    <property type="match status" value="1"/>
</dbReference>
<dbReference type="EMBL" id="JBHTJW010000002">
    <property type="protein sequence ID" value="MFD0929995.1"/>
    <property type="molecule type" value="Genomic_DNA"/>
</dbReference>
<dbReference type="Pfam" id="PF02537">
    <property type="entry name" value="CRCB"/>
    <property type="match status" value="1"/>
</dbReference>
<feature type="binding site" evidence="12">
    <location>
        <position position="73"/>
    </location>
    <ligand>
        <name>Na(+)</name>
        <dbReference type="ChEBI" id="CHEBI:29101"/>
        <note>structural</note>
    </ligand>
</feature>
<evidence type="ECO:0000256" key="6">
    <source>
        <dbReference type="ARBA" id="ARBA00023053"/>
    </source>
</evidence>
<protein>
    <recommendedName>
        <fullName evidence="12">Fluoride-specific ion channel FluC</fullName>
    </recommendedName>
</protein>
<evidence type="ECO:0000313" key="14">
    <source>
        <dbReference type="Proteomes" id="UP001597106"/>
    </source>
</evidence>
<keyword evidence="9 12" id="KW-0407">Ion channel</keyword>
<keyword evidence="4 12" id="KW-0812">Transmembrane</keyword>
<evidence type="ECO:0000256" key="2">
    <source>
        <dbReference type="ARBA" id="ARBA00022475"/>
    </source>
</evidence>
<feature type="binding site" evidence="12">
    <location>
        <position position="76"/>
    </location>
    <ligand>
        <name>Na(+)</name>
        <dbReference type="ChEBI" id="CHEBI:29101"/>
        <note>structural</note>
    </ligand>
</feature>
<comment type="catalytic activity">
    <reaction evidence="11">
        <text>fluoride(in) = fluoride(out)</text>
        <dbReference type="Rhea" id="RHEA:76159"/>
        <dbReference type="ChEBI" id="CHEBI:17051"/>
    </reaction>
    <physiologicalReaction direction="left-to-right" evidence="11">
        <dbReference type="Rhea" id="RHEA:76160"/>
    </physiologicalReaction>
</comment>
<evidence type="ECO:0000313" key="13">
    <source>
        <dbReference type="EMBL" id="MFD0929995.1"/>
    </source>
</evidence>
<keyword evidence="12" id="KW-0479">Metal-binding</keyword>
<keyword evidence="14" id="KW-1185">Reference proteome</keyword>
<keyword evidence="3" id="KW-0997">Cell inner membrane</keyword>
<evidence type="ECO:0000256" key="7">
    <source>
        <dbReference type="ARBA" id="ARBA00023065"/>
    </source>
</evidence>
<comment type="function">
    <text evidence="12">Fluoride-specific ion channel. Important for reducing fluoride concentration in the cell, thus reducing its toxicity.</text>
</comment>
<keyword evidence="5 12" id="KW-1133">Transmembrane helix</keyword>
<keyword evidence="2 12" id="KW-1003">Cell membrane</keyword>
<comment type="caution">
    <text evidence="13">The sequence shown here is derived from an EMBL/GenBank/DDBJ whole genome shotgun (WGS) entry which is preliminary data.</text>
</comment>
<evidence type="ECO:0000256" key="3">
    <source>
        <dbReference type="ARBA" id="ARBA00022519"/>
    </source>
</evidence>
<accession>A0ABW3GHH4</accession>
<feature type="transmembrane region" description="Helical" evidence="12">
    <location>
        <begin position="65"/>
        <end position="86"/>
    </location>
</feature>
<dbReference type="PANTHER" id="PTHR28259:SF1">
    <property type="entry name" value="FLUORIDE EXPORT PROTEIN 1-RELATED"/>
    <property type="match status" value="1"/>
</dbReference>
<name>A0ABW3GHH4_9PROT</name>
<keyword evidence="8 12" id="KW-0472">Membrane</keyword>
<comment type="subcellular location">
    <subcellularLocation>
        <location evidence="1 12">Cell membrane</location>
        <topology evidence="1 12">Multi-pass membrane protein</topology>
    </subcellularLocation>
</comment>
<evidence type="ECO:0000256" key="8">
    <source>
        <dbReference type="ARBA" id="ARBA00023136"/>
    </source>
</evidence>
<dbReference type="PANTHER" id="PTHR28259">
    <property type="entry name" value="FLUORIDE EXPORT PROTEIN 1-RELATED"/>
    <property type="match status" value="1"/>
</dbReference>
<evidence type="ECO:0000256" key="10">
    <source>
        <dbReference type="ARBA" id="ARBA00035120"/>
    </source>
</evidence>
<proteinExistence type="inferred from homology"/>
<evidence type="ECO:0000256" key="12">
    <source>
        <dbReference type="HAMAP-Rule" id="MF_00454"/>
    </source>
</evidence>
<comment type="similarity">
    <text evidence="10 12">Belongs to the fluoride channel Fluc/FEX (TC 1.A.43) family.</text>
</comment>
<organism evidence="13 14">
    <name type="scientific">Methylophilus glucosoxydans</name>
    <dbReference type="NCBI Taxonomy" id="752553"/>
    <lineage>
        <taxon>Bacteria</taxon>
        <taxon>Pseudomonadati</taxon>
        <taxon>Pseudomonadota</taxon>
        <taxon>Betaproteobacteria</taxon>
        <taxon>Nitrosomonadales</taxon>
        <taxon>Methylophilaceae</taxon>
        <taxon>Methylophilus</taxon>
    </lineage>
</organism>
<feature type="transmembrane region" description="Helical" evidence="12">
    <location>
        <begin position="98"/>
        <end position="120"/>
    </location>
</feature>
<evidence type="ECO:0000256" key="11">
    <source>
        <dbReference type="ARBA" id="ARBA00035585"/>
    </source>
</evidence>
<comment type="activity regulation">
    <text evidence="12">Na(+) is not transported, but it plays an essential structural role and its presence is essential for fluoride channel function.</text>
</comment>
<keyword evidence="12" id="KW-0813">Transport</keyword>
<dbReference type="HAMAP" id="MF_00454">
    <property type="entry name" value="FluC"/>
    <property type="match status" value="1"/>
</dbReference>
<evidence type="ECO:0000256" key="1">
    <source>
        <dbReference type="ARBA" id="ARBA00004651"/>
    </source>
</evidence>
<evidence type="ECO:0000256" key="4">
    <source>
        <dbReference type="ARBA" id="ARBA00022692"/>
    </source>
</evidence>
<sequence>MKSWLAVAFGASVGAWIRWGLALSLNQGGLIPFGTFLANAIGGLLMGIALGILQVIPTLSMEWRLLMTTGFLGGLTTFSTFSAEAFSLLQKQNYGGMLLYVTSHVVVSILLTIVGYWSIVRWHSSW</sequence>
<feature type="transmembrane region" description="Helical" evidence="12">
    <location>
        <begin position="30"/>
        <end position="53"/>
    </location>
</feature>
<dbReference type="NCBIfam" id="TIGR00494">
    <property type="entry name" value="crcB"/>
    <property type="match status" value="1"/>
</dbReference>
<reference evidence="14" key="1">
    <citation type="journal article" date="2019" name="Int. J. Syst. Evol. Microbiol.">
        <title>The Global Catalogue of Microorganisms (GCM) 10K type strain sequencing project: providing services to taxonomists for standard genome sequencing and annotation.</title>
        <authorList>
            <consortium name="The Broad Institute Genomics Platform"/>
            <consortium name="The Broad Institute Genome Sequencing Center for Infectious Disease"/>
            <person name="Wu L."/>
            <person name="Ma J."/>
        </authorList>
    </citation>
    <scope>NUCLEOTIDE SEQUENCE [LARGE SCALE GENOMIC DNA]</scope>
    <source>
        <strain evidence="14">CCUG 59685</strain>
    </source>
</reference>
<dbReference type="InterPro" id="IPR003691">
    <property type="entry name" value="FluC"/>
</dbReference>
<evidence type="ECO:0000256" key="9">
    <source>
        <dbReference type="ARBA" id="ARBA00023303"/>
    </source>
</evidence>
<dbReference type="RefSeq" id="WP_379075934.1">
    <property type="nucleotide sequence ID" value="NZ_JBHTJW010000002.1"/>
</dbReference>
<dbReference type="Proteomes" id="UP001597106">
    <property type="component" value="Unassembled WGS sequence"/>
</dbReference>
<keyword evidence="7 12" id="KW-0406">Ion transport</keyword>
<gene>
    <name evidence="12 13" type="primary">crcB</name>
    <name evidence="12" type="synonym">fluC</name>
    <name evidence="13" type="ORF">ACFQ1T_09420</name>
</gene>
<keyword evidence="6 12" id="KW-0915">Sodium</keyword>